<evidence type="ECO:0000313" key="1">
    <source>
        <dbReference type="EMBL" id="NEV95031.1"/>
    </source>
</evidence>
<dbReference type="EMBL" id="JAAIKD010000010">
    <property type="protein sequence ID" value="NEV95031.1"/>
    <property type="molecule type" value="Genomic_DNA"/>
</dbReference>
<accession>A0A6B3RBY5</accession>
<protein>
    <submittedName>
        <fullName evidence="1">Uncharacterized protein</fullName>
    </submittedName>
</protein>
<sequence length="142" mass="16915">MKLKFGILIMFFLFSSIIFSQNRELTDGEYNNSTAGKITFVDSETCEQIDEWIKADFKNNNVYLFLNGGIAPVEYTSDKDFENKYGIRFYDFGCVPPNEKCVIEYNSRVFDYLTEKYGRKWKRKIRDDVIGFKEWKRNSKRK</sequence>
<proteinExistence type="predicted"/>
<gene>
    <name evidence="1" type="ORF">G3567_12880</name>
</gene>
<name>A0A6B3RBY5_9FLAO</name>
<evidence type="ECO:0000313" key="2">
    <source>
        <dbReference type="Proteomes" id="UP000478505"/>
    </source>
</evidence>
<dbReference type="Proteomes" id="UP000478505">
    <property type="component" value="Unassembled WGS sequence"/>
</dbReference>
<organism evidence="1 2">
    <name type="scientific">Psychroflexus aurantiacus</name>
    <dbReference type="NCBI Taxonomy" id="2709310"/>
    <lineage>
        <taxon>Bacteria</taxon>
        <taxon>Pseudomonadati</taxon>
        <taxon>Bacteroidota</taxon>
        <taxon>Flavobacteriia</taxon>
        <taxon>Flavobacteriales</taxon>
        <taxon>Flavobacteriaceae</taxon>
        <taxon>Psychroflexus</taxon>
    </lineage>
</organism>
<dbReference type="RefSeq" id="WP_164005726.1">
    <property type="nucleotide sequence ID" value="NZ_JAAIKD010000010.1"/>
</dbReference>
<comment type="caution">
    <text evidence="1">The sequence shown here is derived from an EMBL/GenBank/DDBJ whole genome shotgun (WGS) entry which is preliminary data.</text>
</comment>
<reference evidence="1 2" key="1">
    <citation type="submission" date="2020-02" db="EMBL/GenBank/DDBJ databases">
        <title>Flavobacteriaceae Psychroflexus bacterium YR1-1, complete genome.</title>
        <authorList>
            <person name="Li Y."/>
            <person name="Wu S."/>
        </authorList>
    </citation>
    <scope>NUCLEOTIDE SEQUENCE [LARGE SCALE GENOMIC DNA]</scope>
    <source>
        <strain evidence="1 2">YR1-1</strain>
    </source>
</reference>
<dbReference type="AlphaFoldDB" id="A0A6B3RBY5"/>
<keyword evidence="2" id="KW-1185">Reference proteome</keyword>